<evidence type="ECO:0000256" key="1">
    <source>
        <dbReference type="SAM" id="MobiDB-lite"/>
    </source>
</evidence>
<dbReference type="EnsemblMetazoa" id="G34676.2">
    <property type="protein sequence ID" value="G34676.2:cds"/>
    <property type="gene ID" value="G34676"/>
</dbReference>
<proteinExistence type="predicted"/>
<protein>
    <submittedName>
        <fullName evidence="2">Uncharacterized protein</fullName>
    </submittedName>
</protein>
<dbReference type="AlphaFoldDB" id="A0A8W8MR50"/>
<evidence type="ECO:0000313" key="2">
    <source>
        <dbReference type="EnsemblMetazoa" id="G34676.2:cds"/>
    </source>
</evidence>
<keyword evidence="3" id="KW-1185">Reference proteome</keyword>
<accession>A0A8W8MR50</accession>
<reference evidence="2" key="1">
    <citation type="submission" date="2022-08" db="UniProtKB">
        <authorList>
            <consortium name="EnsemblMetazoa"/>
        </authorList>
    </citation>
    <scope>IDENTIFICATION</scope>
    <source>
        <strain evidence="2">05x7-T-G4-1.051#20</strain>
    </source>
</reference>
<feature type="region of interest" description="Disordered" evidence="1">
    <location>
        <begin position="271"/>
        <end position="290"/>
    </location>
</feature>
<sequence length="463" mass="52539">MGTKGSVSHTKYLMEKLQEACTTGRIANQIAEEKTWQKTHQRFVSCLEEEFPLYRDITTPFFVTKNIDPATVSPVVMETRTVVKDGGQEGDDTVNRHQIKKTSRFKRRSELSVTSDDNPRQVYVIHLSAVLLNPRDCPQLVDFILDKPVIMVEIGVMINKNGKSCGPKKVIMDPEIDWDGLDITQQVPRRVSVTDGTARVYGVLSRSFNCQLENQKVTLNALLLGQKNISLTTDIQDDKEYSLLDVTEMFNCFMSENTGCTKTIKKVSITSRNRRTSTEERDGKDGDSESRSSRLISAYLADDSYNAGKDIVRKVSIEETVFKRPDKEKWSPQLLQKKQFGFLHRKSAMTSLVGSCPIKAKNKDTTFRGRSEDKKRQKEPGVCCFKEPCLSQLEEEDEGRTSMATDNSDHVYSSTCSLQRRIFSSMCYSPGPGHHFDPITELSCEEDDGERKWRDKQRSVSCT</sequence>
<feature type="compositionally biased region" description="Basic and acidic residues" evidence="1">
    <location>
        <begin position="276"/>
        <end position="290"/>
    </location>
</feature>
<dbReference type="Proteomes" id="UP000005408">
    <property type="component" value="Unassembled WGS sequence"/>
</dbReference>
<evidence type="ECO:0000313" key="3">
    <source>
        <dbReference type="Proteomes" id="UP000005408"/>
    </source>
</evidence>
<name>A0A8W8MR50_MAGGI</name>
<organism evidence="2 3">
    <name type="scientific">Magallana gigas</name>
    <name type="common">Pacific oyster</name>
    <name type="synonym">Crassostrea gigas</name>
    <dbReference type="NCBI Taxonomy" id="29159"/>
    <lineage>
        <taxon>Eukaryota</taxon>
        <taxon>Metazoa</taxon>
        <taxon>Spiralia</taxon>
        <taxon>Lophotrochozoa</taxon>
        <taxon>Mollusca</taxon>
        <taxon>Bivalvia</taxon>
        <taxon>Autobranchia</taxon>
        <taxon>Pteriomorphia</taxon>
        <taxon>Ostreida</taxon>
        <taxon>Ostreoidea</taxon>
        <taxon>Ostreidae</taxon>
        <taxon>Magallana</taxon>
    </lineage>
</organism>